<evidence type="ECO:0000313" key="2">
    <source>
        <dbReference type="EMBL" id="EPY50411.1"/>
    </source>
</evidence>
<reference evidence="2 3" key="1">
    <citation type="journal article" date="2011" name="Science">
        <title>Comparative functional genomics of the fission yeasts.</title>
        <authorList>
            <person name="Rhind N."/>
            <person name="Chen Z."/>
            <person name="Yassour M."/>
            <person name="Thompson D.A."/>
            <person name="Haas B.J."/>
            <person name="Habib N."/>
            <person name="Wapinski I."/>
            <person name="Roy S."/>
            <person name="Lin M.F."/>
            <person name="Heiman D.I."/>
            <person name="Young S.K."/>
            <person name="Furuya K."/>
            <person name="Guo Y."/>
            <person name="Pidoux A."/>
            <person name="Chen H.M."/>
            <person name="Robbertse B."/>
            <person name="Goldberg J.M."/>
            <person name="Aoki K."/>
            <person name="Bayne E.H."/>
            <person name="Berlin A.M."/>
            <person name="Desjardins C.A."/>
            <person name="Dobbs E."/>
            <person name="Dukaj L."/>
            <person name="Fan L."/>
            <person name="FitzGerald M.G."/>
            <person name="French C."/>
            <person name="Gujja S."/>
            <person name="Hansen K."/>
            <person name="Keifenheim D."/>
            <person name="Levin J.Z."/>
            <person name="Mosher R.A."/>
            <person name="Mueller C.A."/>
            <person name="Pfiffner J."/>
            <person name="Priest M."/>
            <person name="Russ C."/>
            <person name="Smialowska A."/>
            <person name="Swoboda P."/>
            <person name="Sykes S.M."/>
            <person name="Vaughn M."/>
            <person name="Vengrova S."/>
            <person name="Yoder R."/>
            <person name="Zeng Q."/>
            <person name="Allshire R."/>
            <person name="Baulcombe D."/>
            <person name="Birren B.W."/>
            <person name="Brown W."/>
            <person name="Ekwall K."/>
            <person name="Kellis M."/>
            <person name="Leatherwood J."/>
            <person name="Levin H."/>
            <person name="Margalit H."/>
            <person name="Martienssen R."/>
            <person name="Nieduszynski C.A."/>
            <person name="Spatafora J.W."/>
            <person name="Friedman N."/>
            <person name="Dalgaard J.Z."/>
            <person name="Baumann P."/>
            <person name="Niki H."/>
            <person name="Regev A."/>
            <person name="Nusbaum C."/>
        </authorList>
    </citation>
    <scope>NUCLEOTIDE SEQUENCE [LARGE SCALE GENOMIC DNA]</scope>
    <source>
        <strain evidence="3">OY26 / ATCC MYA-4695 / CBS 11777 / NBRC 106824 / NRRL Y48691</strain>
    </source>
</reference>
<dbReference type="RefSeq" id="XP_013024895.1">
    <property type="nucleotide sequence ID" value="XM_013169441.1"/>
</dbReference>
<gene>
    <name evidence="2" type="ORF">SPOG_01169</name>
</gene>
<keyword evidence="3" id="KW-1185">Reference proteome</keyword>
<accession>S9X9J6</accession>
<dbReference type="AlphaFoldDB" id="S9X9J6"/>
<dbReference type="GeneID" id="25035500"/>
<keyword evidence="1" id="KW-0732">Signal</keyword>
<feature type="signal peptide" evidence="1">
    <location>
        <begin position="1"/>
        <end position="20"/>
    </location>
</feature>
<proteinExistence type="predicted"/>
<feature type="chain" id="PRO_5004560417" evidence="1">
    <location>
        <begin position="21"/>
        <end position="194"/>
    </location>
</feature>
<evidence type="ECO:0000256" key="1">
    <source>
        <dbReference type="SAM" id="SignalP"/>
    </source>
</evidence>
<organism evidence="2 3">
    <name type="scientific">Schizosaccharomyces cryophilus (strain OY26 / ATCC MYA-4695 / CBS 11777 / NBRC 106824 / NRRL Y48691)</name>
    <name type="common">Fission yeast</name>
    <dbReference type="NCBI Taxonomy" id="653667"/>
    <lineage>
        <taxon>Eukaryota</taxon>
        <taxon>Fungi</taxon>
        <taxon>Dikarya</taxon>
        <taxon>Ascomycota</taxon>
        <taxon>Taphrinomycotina</taxon>
        <taxon>Schizosaccharomycetes</taxon>
        <taxon>Schizosaccharomycetales</taxon>
        <taxon>Schizosaccharomycetaceae</taxon>
        <taxon>Schizosaccharomyces</taxon>
    </lineage>
</organism>
<protein>
    <submittedName>
        <fullName evidence="2">Uncharacterized protein</fullName>
    </submittedName>
</protein>
<name>S9X9J6_SCHCR</name>
<dbReference type="Proteomes" id="UP000015464">
    <property type="component" value="Unassembled WGS sequence"/>
</dbReference>
<sequence length="194" mass="22568">MVNVIHYFFLIAIAISEIQALNATRPLCSIEGEQPQFVDLQRPDLGYECSNPWIRGKSENELSKSVVLNSLGNAQTVDILVTALDLLTRWFRDTHTDWDDWEMGIPARQDGWDFYIYTYYEPSISRDAYDYALQTAKNWMQVSGNHPSCLRMIHKSDRKEELLVKIKPFDKRKSAEKIRCRTSKEEIPTFSNVI</sequence>
<evidence type="ECO:0000313" key="3">
    <source>
        <dbReference type="Proteomes" id="UP000015464"/>
    </source>
</evidence>
<dbReference type="HOGENOM" id="CLU_1403189_0_0_1"/>
<dbReference type="EMBL" id="KE546993">
    <property type="protein sequence ID" value="EPY50411.1"/>
    <property type="molecule type" value="Genomic_DNA"/>
</dbReference>